<dbReference type="InterPro" id="IPR014710">
    <property type="entry name" value="RmlC-like_jellyroll"/>
</dbReference>
<dbReference type="SUPFAM" id="SSF47413">
    <property type="entry name" value="lambda repressor-like DNA-binding domains"/>
    <property type="match status" value="1"/>
</dbReference>
<dbReference type="RefSeq" id="WP_245781691.1">
    <property type="nucleotide sequence ID" value="NZ_FOZL01000001.1"/>
</dbReference>
<dbReference type="PROSITE" id="PS50943">
    <property type="entry name" value="HTH_CROC1"/>
    <property type="match status" value="1"/>
</dbReference>
<keyword evidence="1" id="KW-0238">DNA-binding</keyword>
<dbReference type="InterPro" id="IPR011051">
    <property type="entry name" value="RmlC_Cupin_sf"/>
</dbReference>
<organism evidence="4 5">
    <name type="scientific">Granulicella pectinivorans</name>
    <dbReference type="NCBI Taxonomy" id="474950"/>
    <lineage>
        <taxon>Bacteria</taxon>
        <taxon>Pseudomonadati</taxon>
        <taxon>Acidobacteriota</taxon>
        <taxon>Terriglobia</taxon>
        <taxon>Terriglobales</taxon>
        <taxon>Acidobacteriaceae</taxon>
        <taxon>Granulicella</taxon>
    </lineage>
</organism>
<dbReference type="STRING" id="474950.SAMN05421771_1032"/>
<accession>A0A1I6LNU2</accession>
<evidence type="ECO:0000313" key="4">
    <source>
        <dbReference type="EMBL" id="SFS05093.1"/>
    </source>
</evidence>
<dbReference type="Pfam" id="PF07883">
    <property type="entry name" value="Cupin_2"/>
    <property type="match status" value="1"/>
</dbReference>
<feature type="region of interest" description="Disordered" evidence="2">
    <location>
        <begin position="234"/>
        <end position="281"/>
    </location>
</feature>
<protein>
    <submittedName>
        <fullName evidence="4">Helix-turn-helix domain-containing protein</fullName>
    </submittedName>
</protein>
<feature type="region of interest" description="Disordered" evidence="2">
    <location>
        <begin position="1"/>
        <end position="21"/>
    </location>
</feature>
<dbReference type="InterPro" id="IPR013096">
    <property type="entry name" value="Cupin_2"/>
</dbReference>
<proteinExistence type="predicted"/>
<dbReference type="GO" id="GO:0005829">
    <property type="term" value="C:cytosol"/>
    <property type="evidence" value="ECO:0007669"/>
    <property type="project" value="TreeGrafter"/>
</dbReference>
<evidence type="ECO:0000313" key="5">
    <source>
        <dbReference type="Proteomes" id="UP000199024"/>
    </source>
</evidence>
<dbReference type="CDD" id="cd02209">
    <property type="entry name" value="cupin_XRE_C"/>
    <property type="match status" value="1"/>
</dbReference>
<keyword evidence="5" id="KW-1185">Reference proteome</keyword>
<sequence length="281" mass="31264">MSTQTTLPDQQMETIPATPDESQAETIEVQTEAPLGHQQVDPTAAEAFITEKRIGERIKHLRLKKSMGLVELGRHTGLSASFLSQLETGRVVPTLRNLARIAMVFSKDLNYFFEPEPQTLFRVHRGKDRVRLPQSGVDDPAYYFESLGYMVPERHLDPYFAEFLPKKAGREVRAHQHTGCEFLYLLGGQLDVRHGDAVYHVEPGDAIYFDANTIHSYNCASAESATALIVTMQQPGSGRQTSGMVRRNPDLTSKKSTDHGEPGVKPKRIGLAPNPLSGRPQ</sequence>
<name>A0A1I6LNU2_9BACT</name>
<dbReference type="AlphaFoldDB" id="A0A1I6LNU2"/>
<evidence type="ECO:0000256" key="1">
    <source>
        <dbReference type="ARBA" id="ARBA00023125"/>
    </source>
</evidence>
<feature type="compositionally biased region" description="Polar residues" evidence="2">
    <location>
        <begin position="1"/>
        <end position="13"/>
    </location>
</feature>
<dbReference type="Gene3D" id="1.10.260.40">
    <property type="entry name" value="lambda repressor-like DNA-binding domains"/>
    <property type="match status" value="1"/>
</dbReference>
<dbReference type="Pfam" id="PF13560">
    <property type="entry name" value="HTH_31"/>
    <property type="match status" value="1"/>
</dbReference>
<dbReference type="CDD" id="cd00093">
    <property type="entry name" value="HTH_XRE"/>
    <property type="match status" value="1"/>
</dbReference>
<evidence type="ECO:0000256" key="2">
    <source>
        <dbReference type="SAM" id="MobiDB-lite"/>
    </source>
</evidence>
<evidence type="ECO:0000259" key="3">
    <source>
        <dbReference type="PROSITE" id="PS50943"/>
    </source>
</evidence>
<dbReference type="PANTHER" id="PTHR46797">
    <property type="entry name" value="HTH-TYPE TRANSCRIPTIONAL REGULATOR"/>
    <property type="match status" value="1"/>
</dbReference>
<feature type="compositionally biased region" description="Polar residues" evidence="2">
    <location>
        <begin position="234"/>
        <end position="243"/>
    </location>
</feature>
<dbReference type="SUPFAM" id="SSF51182">
    <property type="entry name" value="RmlC-like cupins"/>
    <property type="match status" value="1"/>
</dbReference>
<dbReference type="PANTHER" id="PTHR46797:SF19">
    <property type="entry name" value="BLL2473 PROTEIN"/>
    <property type="match status" value="1"/>
</dbReference>
<dbReference type="Proteomes" id="UP000199024">
    <property type="component" value="Unassembled WGS sequence"/>
</dbReference>
<dbReference type="Gene3D" id="2.60.120.10">
    <property type="entry name" value="Jelly Rolls"/>
    <property type="match status" value="1"/>
</dbReference>
<dbReference type="GO" id="GO:0003677">
    <property type="term" value="F:DNA binding"/>
    <property type="evidence" value="ECO:0007669"/>
    <property type="project" value="UniProtKB-KW"/>
</dbReference>
<feature type="compositionally biased region" description="Basic and acidic residues" evidence="2">
    <location>
        <begin position="247"/>
        <end position="264"/>
    </location>
</feature>
<dbReference type="EMBL" id="FOZL01000001">
    <property type="protein sequence ID" value="SFS05093.1"/>
    <property type="molecule type" value="Genomic_DNA"/>
</dbReference>
<dbReference type="InterPro" id="IPR001387">
    <property type="entry name" value="Cro/C1-type_HTH"/>
</dbReference>
<feature type="domain" description="HTH cro/C1-type" evidence="3">
    <location>
        <begin position="58"/>
        <end position="112"/>
    </location>
</feature>
<dbReference type="InterPro" id="IPR010982">
    <property type="entry name" value="Lambda_DNA-bd_dom_sf"/>
</dbReference>
<reference evidence="4 5" key="1">
    <citation type="submission" date="2016-10" db="EMBL/GenBank/DDBJ databases">
        <authorList>
            <person name="de Groot N.N."/>
        </authorList>
    </citation>
    <scope>NUCLEOTIDE SEQUENCE [LARGE SCALE GENOMIC DNA]</scope>
    <source>
        <strain evidence="4 5">DSM 21001</strain>
    </source>
</reference>
<dbReference type="InterPro" id="IPR050807">
    <property type="entry name" value="TransReg_Diox_bact_type"/>
</dbReference>
<gene>
    <name evidence="4" type="ORF">SAMN05421771_1032</name>
</gene>
<dbReference type="GO" id="GO:0003700">
    <property type="term" value="F:DNA-binding transcription factor activity"/>
    <property type="evidence" value="ECO:0007669"/>
    <property type="project" value="TreeGrafter"/>
</dbReference>
<dbReference type="SMART" id="SM00530">
    <property type="entry name" value="HTH_XRE"/>
    <property type="match status" value="1"/>
</dbReference>